<protein>
    <recommendedName>
        <fullName evidence="4">Ubiquitin 3 binding protein But2 C-terminal domain-containing protein</fullName>
    </recommendedName>
</protein>
<organism evidence="2 3">
    <name type="scientific">Cladorrhinum samala</name>
    <dbReference type="NCBI Taxonomy" id="585594"/>
    <lineage>
        <taxon>Eukaryota</taxon>
        <taxon>Fungi</taxon>
        <taxon>Dikarya</taxon>
        <taxon>Ascomycota</taxon>
        <taxon>Pezizomycotina</taxon>
        <taxon>Sordariomycetes</taxon>
        <taxon>Sordariomycetidae</taxon>
        <taxon>Sordariales</taxon>
        <taxon>Podosporaceae</taxon>
        <taxon>Cladorrhinum</taxon>
    </lineage>
</organism>
<proteinExistence type="predicted"/>
<dbReference type="AlphaFoldDB" id="A0AAV9HRK8"/>
<keyword evidence="1" id="KW-0732">Signal</keyword>
<feature type="chain" id="PRO_5043564030" description="Ubiquitin 3 binding protein But2 C-terminal domain-containing protein" evidence="1">
    <location>
        <begin position="23"/>
        <end position="195"/>
    </location>
</feature>
<sequence length="195" mass="20884">MLTTKLNTLPLFFSLPLAAVLARPNPAGPNGPKPLELQPSRVVLHDAHWTGGNTCDPGLCRAYRSPTDGGHDLSTLLTFTYPPDFNGKTCWLEFATPSVSQGGLVDVFTQWSPVNTCPSAANNRDRDLGRMSVPWGGGKATWIETYNGGSYMTAPGPCTGKPGAVEGFEVVGVGDFVNITWMQLPGMGLRVLYLT</sequence>
<dbReference type="EMBL" id="MU864958">
    <property type="protein sequence ID" value="KAK4463532.1"/>
    <property type="molecule type" value="Genomic_DNA"/>
</dbReference>
<evidence type="ECO:0000313" key="3">
    <source>
        <dbReference type="Proteomes" id="UP001321749"/>
    </source>
</evidence>
<name>A0AAV9HRK8_9PEZI</name>
<dbReference type="Proteomes" id="UP001321749">
    <property type="component" value="Unassembled WGS sequence"/>
</dbReference>
<feature type="signal peptide" evidence="1">
    <location>
        <begin position="1"/>
        <end position="22"/>
    </location>
</feature>
<reference evidence="2" key="2">
    <citation type="submission" date="2023-06" db="EMBL/GenBank/DDBJ databases">
        <authorList>
            <consortium name="Lawrence Berkeley National Laboratory"/>
            <person name="Mondo S.J."/>
            <person name="Hensen N."/>
            <person name="Bonometti L."/>
            <person name="Westerberg I."/>
            <person name="Brannstrom I.O."/>
            <person name="Guillou S."/>
            <person name="Cros-Aarteil S."/>
            <person name="Calhoun S."/>
            <person name="Haridas S."/>
            <person name="Kuo A."/>
            <person name="Pangilinan J."/>
            <person name="Riley R."/>
            <person name="Labutti K."/>
            <person name="Andreopoulos B."/>
            <person name="Lipzen A."/>
            <person name="Chen C."/>
            <person name="Yanf M."/>
            <person name="Daum C."/>
            <person name="Ng V."/>
            <person name="Clum A."/>
            <person name="Steindorff A."/>
            <person name="Ohm R."/>
            <person name="Martin F."/>
            <person name="Silar P."/>
            <person name="Natvig D."/>
            <person name="Lalanne C."/>
            <person name="Gautier V."/>
            <person name="Ament-Velasquez S.L."/>
            <person name="Kruys A."/>
            <person name="Hutchinson M.I."/>
            <person name="Powell A.J."/>
            <person name="Barry K."/>
            <person name="Miller A.N."/>
            <person name="Grigoriev I.V."/>
            <person name="Debuchy R."/>
            <person name="Gladieux P."/>
            <person name="Thoren M.H."/>
            <person name="Johannesson H."/>
        </authorList>
    </citation>
    <scope>NUCLEOTIDE SEQUENCE</scope>
    <source>
        <strain evidence="2">PSN324</strain>
    </source>
</reference>
<gene>
    <name evidence="2" type="ORF">QBC42DRAFT_295867</name>
</gene>
<accession>A0AAV9HRK8</accession>
<evidence type="ECO:0000313" key="2">
    <source>
        <dbReference type="EMBL" id="KAK4463532.1"/>
    </source>
</evidence>
<comment type="caution">
    <text evidence="2">The sequence shown here is derived from an EMBL/GenBank/DDBJ whole genome shotgun (WGS) entry which is preliminary data.</text>
</comment>
<evidence type="ECO:0008006" key="4">
    <source>
        <dbReference type="Google" id="ProtNLM"/>
    </source>
</evidence>
<reference evidence="2" key="1">
    <citation type="journal article" date="2023" name="Mol. Phylogenet. Evol.">
        <title>Genome-scale phylogeny and comparative genomics of the fungal order Sordariales.</title>
        <authorList>
            <person name="Hensen N."/>
            <person name="Bonometti L."/>
            <person name="Westerberg I."/>
            <person name="Brannstrom I.O."/>
            <person name="Guillou S."/>
            <person name="Cros-Aarteil S."/>
            <person name="Calhoun S."/>
            <person name="Haridas S."/>
            <person name="Kuo A."/>
            <person name="Mondo S."/>
            <person name="Pangilinan J."/>
            <person name="Riley R."/>
            <person name="LaButti K."/>
            <person name="Andreopoulos B."/>
            <person name="Lipzen A."/>
            <person name="Chen C."/>
            <person name="Yan M."/>
            <person name="Daum C."/>
            <person name="Ng V."/>
            <person name="Clum A."/>
            <person name="Steindorff A."/>
            <person name="Ohm R.A."/>
            <person name="Martin F."/>
            <person name="Silar P."/>
            <person name="Natvig D.O."/>
            <person name="Lalanne C."/>
            <person name="Gautier V."/>
            <person name="Ament-Velasquez S.L."/>
            <person name="Kruys A."/>
            <person name="Hutchinson M.I."/>
            <person name="Powell A.J."/>
            <person name="Barry K."/>
            <person name="Miller A.N."/>
            <person name="Grigoriev I.V."/>
            <person name="Debuchy R."/>
            <person name="Gladieux P."/>
            <person name="Hiltunen Thoren M."/>
            <person name="Johannesson H."/>
        </authorList>
    </citation>
    <scope>NUCLEOTIDE SEQUENCE</scope>
    <source>
        <strain evidence="2">PSN324</strain>
    </source>
</reference>
<evidence type="ECO:0000256" key="1">
    <source>
        <dbReference type="SAM" id="SignalP"/>
    </source>
</evidence>
<keyword evidence="3" id="KW-1185">Reference proteome</keyword>